<evidence type="ECO:0000259" key="8">
    <source>
        <dbReference type="Pfam" id="PF02770"/>
    </source>
</evidence>
<name>A0ABV8BR18_9PSEU</name>
<dbReference type="Gene3D" id="1.10.540.10">
    <property type="entry name" value="Acyl-CoA dehydrogenase/oxidase, N-terminal domain"/>
    <property type="match status" value="1"/>
</dbReference>
<keyword evidence="4 6" id="KW-0274">FAD</keyword>
<evidence type="ECO:0000256" key="6">
    <source>
        <dbReference type="RuleBase" id="RU362125"/>
    </source>
</evidence>
<dbReference type="Proteomes" id="UP001595690">
    <property type="component" value="Unassembled WGS sequence"/>
</dbReference>
<proteinExistence type="inferred from homology"/>
<dbReference type="InterPro" id="IPR037069">
    <property type="entry name" value="AcylCoA_DH/ox_N_sf"/>
</dbReference>
<dbReference type="InterPro" id="IPR036250">
    <property type="entry name" value="AcylCo_DH-like_C"/>
</dbReference>
<comment type="similarity">
    <text evidence="2 6">Belongs to the acyl-CoA dehydrogenase family.</text>
</comment>
<dbReference type="InterPro" id="IPR009100">
    <property type="entry name" value="AcylCoA_DH/oxidase_NM_dom_sf"/>
</dbReference>
<evidence type="ECO:0000256" key="1">
    <source>
        <dbReference type="ARBA" id="ARBA00001974"/>
    </source>
</evidence>
<dbReference type="SUPFAM" id="SSF47203">
    <property type="entry name" value="Acyl-CoA dehydrogenase C-terminal domain-like"/>
    <property type="match status" value="1"/>
</dbReference>
<reference evidence="11" key="1">
    <citation type="journal article" date="2019" name="Int. J. Syst. Evol. Microbiol.">
        <title>The Global Catalogue of Microorganisms (GCM) 10K type strain sequencing project: providing services to taxonomists for standard genome sequencing and annotation.</title>
        <authorList>
            <consortium name="The Broad Institute Genomics Platform"/>
            <consortium name="The Broad Institute Genome Sequencing Center for Infectious Disease"/>
            <person name="Wu L."/>
            <person name="Ma J."/>
        </authorList>
    </citation>
    <scope>NUCLEOTIDE SEQUENCE [LARGE SCALE GENOMIC DNA]</scope>
    <source>
        <strain evidence="11">CGMCC 4.7405</strain>
    </source>
</reference>
<dbReference type="PIRSF" id="PIRSF016578">
    <property type="entry name" value="HsaA"/>
    <property type="match status" value="1"/>
</dbReference>
<feature type="domain" description="Acyl-CoA dehydrogenase/oxidase C-terminal" evidence="7">
    <location>
        <begin position="240"/>
        <end position="388"/>
    </location>
</feature>
<evidence type="ECO:0000259" key="9">
    <source>
        <dbReference type="Pfam" id="PF02771"/>
    </source>
</evidence>
<dbReference type="PANTHER" id="PTHR48083">
    <property type="entry name" value="MEDIUM-CHAIN SPECIFIC ACYL-COA DEHYDROGENASE, MITOCHONDRIAL-RELATED"/>
    <property type="match status" value="1"/>
</dbReference>
<dbReference type="Pfam" id="PF00441">
    <property type="entry name" value="Acyl-CoA_dh_1"/>
    <property type="match status" value="1"/>
</dbReference>
<gene>
    <name evidence="10" type="ORF">ACFOWZ_14915</name>
</gene>
<organism evidence="10 11">
    <name type="scientific">Lentzea rhizosphaerae</name>
    <dbReference type="NCBI Taxonomy" id="2041025"/>
    <lineage>
        <taxon>Bacteria</taxon>
        <taxon>Bacillati</taxon>
        <taxon>Actinomycetota</taxon>
        <taxon>Actinomycetes</taxon>
        <taxon>Pseudonocardiales</taxon>
        <taxon>Pseudonocardiaceae</taxon>
        <taxon>Lentzea</taxon>
    </lineage>
</organism>
<dbReference type="Pfam" id="PF02771">
    <property type="entry name" value="Acyl-CoA_dh_N"/>
    <property type="match status" value="1"/>
</dbReference>
<dbReference type="CDD" id="cd00567">
    <property type="entry name" value="ACAD"/>
    <property type="match status" value="1"/>
</dbReference>
<evidence type="ECO:0000313" key="10">
    <source>
        <dbReference type="EMBL" id="MFC3892768.1"/>
    </source>
</evidence>
<dbReference type="InterPro" id="IPR006091">
    <property type="entry name" value="Acyl-CoA_Oxase/DH_mid-dom"/>
</dbReference>
<evidence type="ECO:0000313" key="11">
    <source>
        <dbReference type="Proteomes" id="UP001595690"/>
    </source>
</evidence>
<dbReference type="InterPro" id="IPR046373">
    <property type="entry name" value="Acyl-CoA_Oxase/DH_mid-dom_sf"/>
</dbReference>
<comment type="cofactor">
    <cofactor evidence="1 6">
        <name>FAD</name>
        <dbReference type="ChEBI" id="CHEBI:57692"/>
    </cofactor>
</comment>
<protein>
    <submittedName>
        <fullName evidence="10">Acyl-CoA dehydrogenase family protein</fullName>
        <ecNumber evidence="10">1.-.-.-</ecNumber>
    </submittedName>
</protein>
<dbReference type="InterPro" id="IPR050741">
    <property type="entry name" value="Acyl-CoA_dehydrogenase"/>
</dbReference>
<keyword evidence="11" id="KW-1185">Reference proteome</keyword>
<evidence type="ECO:0000256" key="5">
    <source>
        <dbReference type="ARBA" id="ARBA00023002"/>
    </source>
</evidence>
<dbReference type="PANTHER" id="PTHR48083:SF2">
    <property type="entry name" value="MEDIUM-CHAIN SPECIFIC ACYL-COA DEHYDROGENASE, MITOCHONDRIAL"/>
    <property type="match status" value="1"/>
</dbReference>
<comment type="caution">
    <text evidence="10">The sequence shown here is derived from an EMBL/GenBank/DDBJ whole genome shotgun (WGS) entry which is preliminary data.</text>
</comment>
<sequence length="396" mass="43209">MTVDIIERTARSAGIGTAELTDLLADVSAYVAGPGERWAERIERTGEVPEELWTELRERGYLSLAAPVEYGGRGVSFPQWMQLMEIFAQSHGSLRMIVHVVNGTWRAMDEFATPEQRARFVLPSIEGRIKVAFTLTEPGAGSGADIRATVERSGDHYLLSGVKHLITFGVRCDHWLVTARLAGSSGHEGTVALMVPRDSAGVTVLDTSETMGVTGTDHAHLTFDRTPVPVANRLGEEGLGLAVALGGFLTPSRISVAMSCVGLARRAQELAVNYARERTTFGKPLTSRQAIQFMLAENEAEIEAAKQLVLHGARAWEDGDPAAAMLSSMAKMIAVDMLGRVTDKALQIHGGSGYWKTSPIERVYRDARAQRFEEGTNEAQKSVVFREMQARWEGAR</sequence>
<dbReference type="Gene3D" id="2.40.110.10">
    <property type="entry name" value="Butyryl-CoA Dehydrogenase, subunit A, domain 2"/>
    <property type="match status" value="1"/>
</dbReference>
<dbReference type="EC" id="1.-.-.-" evidence="10"/>
<keyword evidence="3 6" id="KW-0285">Flavoprotein</keyword>
<dbReference type="EMBL" id="JBHRZI010000012">
    <property type="protein sequence ID" value="MFC3892768.1"/>
    <property type="molecule type" value="Genomic_DNA"/>
</dbReference>
<evidence type="ECO:0000259" key="7">
    <source>
        <dbReference type="Pfam" id="PF00441"/>
    </source>
</evidence>
<dbReference type="InterPro" id="IPR009075">
    <property type="entry name" value="AcylCo_DH/oxidase_C"/>
</dbReference>
<dbReference type="InterPro" id="IPR013786">
    <property type="entry name" value="AcylCoA_DH/ox_N"/>
</dbReference>
<evidence type="ECO:0000256" key="2">
    <source>
        <dbReference type="ARBA" id="ARBA00009347"/>
    </source>
</evidence>
<dbReference type="RefSeq" id="WP_382372719.1">
    <property type="nucleotide sequence ID" value="NZ_JBHRZI010000012.1"/>
</dbReference>
<feature type="domain" description="Acyl-CoA dehydrogenase/oxidase N-terminal" evidence="9">
    <location>
        <begin position="18"/>
        <end position="127"/>
    </location>
</feature>
<feature type="domain" description="Acyl-CoA oxidase/dehydrogenase middle" evidence="8">
    <location>
        <begin position="132"/>
        <end position="225"/>
    </location>
</feature>
<dbReference type="GO" id="GO:0016491">
    <property type="term" value="F:oxidoreductase activity"/>
    <property type="evidence" value="ECO:0007669"/>
    <property type="project" value="UniProtKB-KW"/>
</dbReference>
<dbReference type="Gene3D" id="1.20.140.10">
    <property type="entry name" value="Butyryl-CoA Dehydrogenase, subunit A, domain 3"/>
    <property type="match status" value="1"/>
</dbReference>
<dbReference type="Pfam" id="PF02770">
    <property type="entry name" value="Acyl-CoA_dh_M"/>
    <property type="match status" value="1"/>
</dbReference>
<dbReference type="SUPFAM" id="SSF56645">
    <property type="entry name" value="Acyl-CoA dehydrogenase NM domain-like"/>
    <property type="match status" value="1"/>
</dbReference>
<evidence type="ECO:0000256" key="4">
    <source>
        <dbReference type="ARBA" id="ARBA00022827"/>
    </source>
</evidence>
<keyword evidence="5 6" id="KW-0560">Oxidoreductase</keyword>
<evidence type="ECO:0000256" key="3">
    <source>
        <dbReference type="ARBA" id="ARBA00022630"/>
    </source>
</evidence>
<accession>A0ABV8BR18</accession>